<keyword evidence="4 7" id="KW-0560">Oxidoreductase</keyword>
<dbReference type="PANTHER" id="PTHR43750">
    <property type="entry name" value="UDP-GLUCOSE 6-DEHYDROGENASE TUAD"/>
    <property type="match status" value="1"/>
</dbReference>
<name>A0ABY5S3Z7_9BACL</name>
<comment type="similarity">
    <text evidence="2 7">Belongs to the UDP-glucose/GDP-mannose dehydrogenase family.</text>
</comment>
<dbReference type="PANTHER" id="PTHR43750:SF3">
    <property type="entry name" value="UDP-GLUCOSE 6-DEHYDROGENASE TUAD"/>
    <property type="match status" value="1"/>
</dbReference>
<dbReference type="InterPro" id="IPR014027">
    <property type="entry name" value="UDP-Glc/GDP-Man_DH_C"/>
</dbReference>
<sequence length="429" mass="47165">MNIVVIGTGYVGTTTALVLAEMGWNVTGLDRDENKVNLLRQGSLPFYEEGLEELLKKHLQSGRIRFTNDTEQAVKDTDVIFICVGTPSHPDGNADLRYVQQVSSDIGRYMDNYKLIVNKSTVPVGTQERVTEWIRNAQLVPHSFDVVSNPEFLREGKALSDAMNPDRIIIGADNEHASKLLQALYYSLDCPVVITTPRTAELVKYAANAFLATKISYMNELAKLCDRLDINVKEVAEGIGLDSRIGPGFLQAGIGYGGSCFPKDVSALLQTANKHGSNLTLLEQVISVNRAQHLHLLDKVRTRLGSFEGKKAAVLGLAFKPDTDDIREAPALRIIRALLDEGALVSVHDPVAKLPSDLNRSAVLCASPEQALIGADAVILCTEWSSYPLLDWKRVKQSMNQPNVFDGRNLLDAKLMTALGYYYQGIGYC</sequence>
<comment type="catalytic activity">
    <reaction evidence="6 7">
        <text>UDP-alpha-D-glucose + 2 NAD(+) + H2O = UDP-alpha-D-glucuronate + 2 NADH + 3 H(+)</text>
        <dbReference type="Rhea" id="RHEA:23596"/>
        <dbReference type="ChEBI" id="CHEBI:15377"/>
        <dbReference type="ChEBI" id="CHEBI:15378"/>
        <dbReference type="ChEBI" id="CHEBI:57540"/>
        <dbReference type="ChEBI" id="CHEBI:57945"/>
        <dbReference type="ChEBI" id="CHEBI:58052"/>
        <dbReference type="ChEBI" id="CHEBI:58885"/>
        <dbReference type="EC" id="1.1.1.22"/>
    </reaction>
</comment>
<dbReference type="SUPFAM" id="SSF52413">
    <property type="entry name" value="UDP-glucose/GDP-mannose dehydrogenase C-terminal domain"/>
    <property type="match status" value="1"/>
</dbReference>
<evidence type="ECO:0000256" key="1">
    <source>
        <dbReference type="ARBA" id="ARBA00004701"/>
    </source>
</evidence>
<dbReference type="EC" id="1.1.1.22" evidence="3 7"/>
<accession>A0ABY5S3Z7</accession>
<keyword evidence="10" id="KW-1185">Reference proteome</keyword>
<evidence type="ECO:0000256" key="4">
    <source>
        <dbReference type="ARBA" id="ARBA00023002"/>
    </source>
</evidence>
<organism evidence="9 10">
    <name type="scientific">Paenibacillus spongiae</name>
    <dbReference type="NCBI Taxonomy" id="2909671"/>
    <lineage>
        <taxon>Bacteria</taxon>
        <taxon>Bacillati</taxon>
        <taxon>Bacillota</taxon>
        <taxon>Bacilli</taxon>
        <taxon>Bacillales</taxon>
        <taxon>Paenibacillaceae</taxon>
        <taxon>Paenibacillus</taxon>
    </lineage>
</organism>
<dbReference type="PIRSF" id="PIRSF000124">
    <property type="entry name" value="UDPglc_GDPman_dh"/>
    <property type="match status" value="1"/>
</dbReference>
<dbReference type="Gene3D" id="3.40.50.720">
    <property type="entry name" value="NAD(P)-binding Rossmann-like Domain"/>
    <property type="match status" value="2"/>
</dbReference>
<dbReference type="Pfam" id="PF03721">
    <property type="entry name" value="UDPG_MGDP_dh_N"/>
    <property type="match status" value="1"/>
</dbReference>
<dbReference type="InterPro" id="IPR014026">
    <property type="entry name" value="UDP-Glc/GDP-Man_DH_dimer"/>
</dbReference>
<evidence type="ECO:0000256" key="6">
    <source>
        <dbReference type="ARBA" id="ARBA00047473"/>
    </source>
</evidence>
<dbReference type="SUPFAM" id="SSF51735">
    <property type="entry name" value="NAD(P)-binding Rossmann-fold domains"/>
    <property type="match status" value="1"/>
</dbReference>
<dbReference type="InterPro" id="IPR008927">
    <property type="entry name" value="6-PGluconate_DH-like_C_sf"/>
</dbReference>
<gene>
    <name evidence="9" type="ORF">L1F29_24725</name>
</gene>
<dbReference type="Pfam" id="PF00984">
    <property type="entry name" value="UDPG_MGDP_dh"/>
    <property type="match status" value="1"/>
</dbReference>
<evidence type="ECO:0000313" key="10">
    <source>
        <dbReference type="Proteomes" id="UP001057877"/>
    </source>
</evidence>
<proteinExistence type="inferred from homology"/>
<reference evidence="9" key="1">
    <citation type="submission" date="2022-01" db="EMBL/GenBank/DDBJ databases">
        <title>Paenibacillus spongiae sp. nov., isolated from marine sponge.</title>
        <authorList>
            <person name="Li Z."/>
            <person name="Zhang M."/>
        </authorList>
    </citation>
    <scope>NUCLEOTIDE SEQUENCE</scope>
    <source>
        <strain evidence="9">PHS-Z3</strain>
    </source>
</reference>
<dbReference type="InterPro" id="IPR017476">
    <property type="entry name" value="UDP-Glc/GDP-Man"/>
</dbReference>
<evidence type="ECO:0000256" key="3">
    <source>
        <dbReference type="ARBA" id="ARBA00012954"/>
    </source>
</evidence>
<comment type="pathway">
    <text evidence="1">Nucleotide-sugar biosynthesis; UDP-alpha-D-glucuronate biosynthesis; UDP-alpha-D-glucuronate from UDP-alpha-D-glucose: step 1/1.</text>
</comment>
<evidence type="ECO:0000256" key="2">
    <source>
        <dbReference type="ARBA" id="ARBA00006601"/>
    </source>
</evidence>
<protein>
    <recommendedName>
        <fullName evidence="3 7">UDP-glucose 6-dehydrogenase</fullName>
        <ecNumber evidence="3 7">1.1.1.22</ecNumber>
    </recommendedName>
</protein>
<dbReference type="InterPro" id="IPR001732">
    <property type="entry name" value="UDP-Glc/GDP-Man_DH_N"/>
</dbReference>
<keyword evidence="5 7" id="KW-0520">NAD</keyword>
<evidence type="ECO:0000256" key="7">
    <source>
        <dbReference type="PIRNR" id="PIRNR000124"/>
    </source>
</evidence>
<dbReference type="SUPFAM" id="SSF48179">
    <property type="entry name" value="6-phosphogluconate dehydrogenase C-terminal domain-like"/>
    <property type="match status" value="1"/>
</dbReference>
<dbReference type="InterPro" id="IPR036220">
    <property type="entry name" value="UDP-Glc/GDP-Man_DH_C_sf"/>
</dbReference>
<dbReference type="EMBL" id="CP091430">
    <property type="protein sequence ID" value="UVI28627.1"/>
    <property type="molecule type" value="Genomic_DNA"/>
</dbReference>
<evidence type="ECO:0000256" key="5">
    <source>
        <dbReference type="ARBA" id="ARBA00023027"/>
    </source>
</evidence>
<dbReference type="NCBIfam" id="TIGR03026">
    <property type="entry name" value="NDP-sugDHase"/>
    <property type="match status" value="1"/>
</dbReference>
<dbReference type="Proteomes" id="UP001057877">
    <property type="component" value="Chromosome"/>
</dbReference>
<dbReference type="SMART" id="SM00984">
    <property type="entry name" value="UDPG_MGDP_dh_C"/>
    <property type="match status" value="1"/>
</dbReference>
<dbReference type="RefSeq" id="WP_258384715.1">
    <property type="nucleotide sequence ID" value="NZ_CP091430.1"/>
</dbReference>
<dbReference type="InterPro" id="IPR028357">
    <property type="entry name" value="UDPglc_DH_bac"/>
</dbReference>
<evidence type="ECO:0000313" key="9">
    <source>
        <dbReference type="EMBL" id="UVI28627.1"/>
    </source>
</evidence>
<dbReference type="PIRSF" id="PIRSF500134">
    <property type="entry name" value="UDPglc_DH_bac"/>
    <property type="match status" value="1"/>
</dbReference>
<dbReference type="InterPro" id="IPR036291">
    <property type="entry name" value="NAD(P)-bd_dom_sf"/>
</dbReference>
<dbReference type="Gene3D" id="1.20.5.100">
    <property type="entry name" value="Cytochrome c1, transmembrane anchor, C-terminal"/>
    <property type="match status" value="1"/>
</dbReference>
<evidence type="ECO:0000259" key="8">
    <source>
        <dbReference type="SMART" id="SM00984"/>
    </source>
</evidence>
<dbReference type="Pfam" id="PF03720">
    <property type="entry name" value="UDPG_MGDP_dh_C"/>
    <property type="match status" value="1"/>
</dbReference>
<feature type="domain" description="UDP-glucose/GDP-mannose dehydrogenase C-terminal" evidence="8">
    <location>
        <begin position="313"/>
        <end position="413"/>
    </location>
</feature>